<evidence type="ECO:0000313" key="2">
    <source>
        <dbReference type="EMBL" id="SIS89614.1"/>
    </source>
</evidence>
<gene>
    <name evidence="2" type="ORF">SAMN05421795_11010</name>
</gene>
<organism evidence="2 3">
    <name type="scientific">Phaeovulum vinaykumarii</name>
    <dbReference type="NCBI Taxonomy" id="407234"/>
    <lineage>
        <taxon>Bacteria</taxon>
        <taxon>Pseudomonadati</taxon>
        <taxon>Pseudomonadota</taxon>
        <taxon>Alphaproteobacteria</taxon>
        <taxon>Rhodobacterales</taxon>
        <taxon>Paracoccaceae</taxon>
        <taxon>Phaeovulum</taxon>
    </lineage>
</organism>
<protein>
    <submittedName>
        <fullName evidence="2">Uncharacterized protein</fullName>
    </submittedName>
</protein>
<keyword evidence="3" id="KW-1185">Reference proteome</keyword>
<evidence type="ECO:0000313" key="3">
    <source>
        <dbReference type="Proteomes" id="UP000186098"/>
    </source>
</evidence>
<dbReference type="AlphaFoldDB" id="A0A1N7MTY8"/>
<name>A0A1N7MTY8_9RHOB</name>
<sequence length="207" mass="20507">MPPAPAHGPDPQADPEVALAHYVGGAWRAPLDGRMALRGGLNVVLAGPRDLARAQSALCAGREAWRALGTEGRQACLAPIRRRLGLTAPPAPCLWGVPVAGVRCLSVQQIGGAAPDAPAGVLIAAALGALSAGEAVLLLGQEQPGAAIEAVFGLAPPAGGAGQAGADAARPAPPLPAGVLALLHVESGAPPWGDDPQAGRPSEPRRG</sequence>
<reference evidence="3" key="1">
    <citation type="submission" date="2017-01" db="EMBL/GenBank/DDBJ databases">
        <authorList>
            <person name="Varghese N."/>
            <person name="Submissions S."/>
        </authorList>
    </citation>
    <scope>NUCLEOTIDE SEQUENCE [LARGE SCALE GENOMIC DNA]</scope>
    <source>
        <strain evidence="3">DSM 18714</strain>
    </source>
</reference>
<accession>A0A1N7MTY8</accession>
<dbReference type="EMBL" id="FTOM01000010">
    <property type="protein sequence ID" value="SIS89614.1"/>
    <property type="molecule type" value="Genomic_DNA"/>
</dbReference>
<dbReference type="Proteomes" id="UP000186098">
    <property type="component" value="Unassembled WGS sequence"/>
</dbReference>
<evidence type="ECO:0000256" key="1">
    <source>
        <dbReference type="SAM" id="MobiDB-lite"/>
    </source>
</evidence>
<dbReference type="RefSeq" id="WP_210187220.1">
    <property type="nucleotide sequence ID" value="NZ_FTOM01000010.1"/>
</dbReference>
<dbReference type="STRING" id="407234.SAMN05421795_11010"/>
<proteinExistence type="predicted"/>
<feature type="region of interest" description="Disordered" evidence="1">
    <location>
        <begin position="186"/>
        <end position="207"/>
    </location>
</feature>